<gene>
    <name evidence="2" type="ORF">B0I28_10825</name>
</gene>
<feature type="compositionally biased region" description="Pro residues" evidence="1">
    <location>
        <begin position="316"/>
        <end position="330"/>
    </location>
</feature>
<sequence>MGYAQGQGNRTGVGRCKQTKPSLWPTGKPDDLRGSAPAARRRDQADLIPAVLSGPAAVNHPPWRGHGDRAGDPGKGSPRPRAVSATRHTTGTPKRPTGRPTHTPHAATAHTAGGAAPGRALEDPAPRHHPRDAPAPLQPRPRTTALHCERAPQPVAAGHPGRAPTMPTGTHRPRQSRAHRWEGTIRRASTLPAGGGHGGTGNRGTNPGSPDPNRSRNQDRDRHPNSGPGPGVKGRRTGGPEDRRTGGGRNKGDKGRPHRRGPARHRHPTPAERPPTRARGQWVRRDRSREGGDTSCPPRPHRTRTPIRCRCRAPAIRPPPQAPEPAPPRSRTPSRPRARPSLPH</sequence>
<feature type="compositionally biased region" description="Low complexity" evidence="1">
    <location>
        <begin position="86"/>
        <end position="119"/>
    </location>
</feature>
<proteinExistence type="predicted"/>
<reference evidence="2 3" key="1">
    <citation type="submission" date="2018-03" db="EMBL/GenBank/DDBJ databases">
        <title>Genomic Encyclopedia of Type Strains, Phase III (KMG-III): the genomes of soil and plant-associated and newly described type strains.</title>
        <authorList>
            <person name="Whitman W."/>
        </authorList>
    </citation>
    <scope>NUCLEOTIDE SEQUENCE [LARGE SCALE GENOMIC DNA]</scope>
    <source>
        <strain evidence="2 3">CGMCC 4.7067</strain>
    </source>
</reference>
<keyword evidence="3" id="KW-1185">Reference proteome</keyword>
<dbReference type="AlphaFoldDB" id="A0A2T0UFR2"/>
<organism evidence="2 3">
    <name type="scientific">Glycomyces artemisiae</name>
    <dbReference type="NCBI Taxonomy" id="1076443"/>
    <lineage>
        <taxon>Bacteria</taxon>
        <taxon>Bacillati</taxon>
        <taxon>Actinomycetota</taxon>
        <taxon>Actinomycetes</taxon>
        <taxon>Glycomycetales</taxon>
        <taxon>Glycomycetaceae</taxon>
        <taxon>Glycomyces</taxon>
    </lineage>
</organism>
<feature type="compositionally biased region" description="Basic and acidic residues" evidence="1">
    <location>
        <begin position="283"/>
        <end position="292"/>
    </location>
</feature>
<evidence type="ECO:0000256" key="1">
    <source>
        <dbReference type="SAM" id="MobiDB-lite"/>
    </source>
</evidence>
<evidence type="ECO:0000313" key="2">
    <source>
        <dbReference type="EMBL" id="PRY56714.1"/>
    </source>
</evidence>
<evidence type="ECO:0000313" key="3">
    <source>
        <dbReference type="Proteomes" id="UP000238176"/>
    </source>
</evidence>
<feature type="compositionally biased region" description="Basic residues" evidence="1">
    <location>
        <begin position="256"/>
        <end position="268"/>
    </location>
</feature>
<dbReference type="Proteomes" id="UP000238176">
    <property type="component" value="Unassembled WGS sequence"/>
</dbReference>
<protein>
    <submittedName>
        <fullName evidence="2">Uncharacterized protein</fullName>
    </submittedName>
</protein>
<feature type="compositionally biased region" description="Basic and acidic residues" evidence="1">
    <location>
        <begin position="213"/>
        <end position="224"/>
    </location>
</feature>
<dbReference type="EMBL" id="PVTJ01000008">
    <property type="protein sequence ID" value="PRY56714.1"/>
    <property type="molecule type" value="Genomic_DNA"/>
</dbReference>
<feature type="compositionally biased region" description="Polar residues" evidence="1">
    <location>
        <begin position="1"/>
        <end position="10"/>
    </location>
</feature>
<feature type="compositionally biased region" description="Basic and acidic residues" evidence="1">
    <location>
        <begin position="238"/>
        <end position="255"/>
    </location>
</feature>
<feature type="compositionally biased region" description="Basic residues" evidence="1">
    <location>
        <begin position="299"/>
        <end position="311"/>
    </location>
</feature>
<feature type="region of interest" description="Disordered" evidence="1">
    <location>
        <begin position="1"/>
        <end position="344"/>
    </location>
</feature>
<accession>A0A2T0UFR2</accession>
<comment type="caution">
    <text evidence="2">The sequence shown here is derived from an EMBL/GenBank/DDBJ whole genome shotgun (WGS) entry which is preliminary data.</text>
</comment>
<feature type="compositionally biased region" description="Gly residues" evidence="1">
    <location>
        <begin position="193"/>
        <end position="202"/>
    </location>
</feature>
<name>A0A2T0UFR2_9ACTN</name>